<accession>A0A1M6KR93</accession>
<gene>
    <name evidence="2" type="ORF">SAMN04488513_106167</name>
</gene>
<proteinExistence type="predicted"/>
<dbReference type="EMBL" id="FQYU01000006">
    <property type="protein sequence ID" value="SHJ61478.1"/>
    <property type="molecule type" value="Genomic_DNA"/>
</dbReference>
<evidence type="ECO:0000313" key="3">
    <source>
        <dbReference type="Proteomes" id="UP000184543"/>
    </source>
</evidence>
<dbReference type="STRING" id="192903.SAMN04488513_106167"/>
<evidence type="ECO:0000313" key="2">
    <source>
        <dbReference type="EMBL" id="SHJ61478.1"/>
    </source>
</evidence>
<dbReference type="Proteomes" id="UP000184543">
    <property type="component" value="Unassembled WGS sequence"/>
</dbReference>
<dbReference type="PANTHER" id="PTHR12526">
    <property type="entry name" value="GLYCOSYLTRANSFERASE"/>
    <property type="match status" value="1"/>
</dbReference>
<keyword evidence="3" id="KW-1185">Reference proteome</keyword>
<keyword evidence="2" id="KW-0808">Transferase</keyword>
<dbReference type="AlphaFoldDB" id="A0A1M6KR93"/>
<organism evidence="2 3">
    <name type="scientific">Pseudozobellia thermophila</name>
    <dbReference type="NCBI Taxonomy" id="192903"/>
    <lineage>
        <taxon>Bacteria</taxon>
        <taxon>Pseudomonadati</taxon>
        <taxon>Bacteroidota</taxon>
        <taxon>Flavobacteriia</taxon>
        <taxon>Flavobacteriales</taxon>
        <taxon>Flavobacteriaceae</taxon>
        <taxon>Pseudozobellia</taxon>
    </lineage>
</organism>
<evidence type="ECO:0000259" key="1">
    <source>
        <dbReference type="Pfam" id="PF00534"/>
    </source>
</evidence>
<dbReference type="SUPFAM" id="SSF53756">
    <property type="entry name" value="UDP-Glycosyltransferase/glycogen phosphorylase"/>
    <property type="match status" value="1"/>
</dbReference>
<name>A0A1M6KR93_9FLAO</name>
<dbReference type="Pfam" id="PF00534">
    <property type="entry name" value="Glycos_transf_1"/>
    <property type="match status" value="1"/>
</dbReference>
<feature type="domain" description="Glycosyl transferase family 1" evidence="1">
    <location>
        <begin position="168"/>
        <end position="328"/>
    </location>
</feature>
<dbReference type="Gene3D" id="3.40.50.2000">
    <property type="entry name" value="Glycogen Phosphorylase B"/>
    <property type="match status" value="2"/>
</dbReference>
<protein>
    <submittedName>
        <fullName evidence="2">Glycosyltransferase involved in cell wall bisynthesis</fullName>
    </submittedName>
</protein>
<dbReference type="GO" id="GO:0016757">
    <property type="term" value="F:glycosyltransferase activity"/>
    <property type="evidence" value="ECO:0007669"/>
    <property type="project" value="InterPro"/>
</dbReference>
<dbReference type="CDD" id="cd03801">
    <property type="entry name" value="GT4_PimA-like"/>
    <property type="match status" value="1"/>
</dbReference>
<sequence>MHLPPPVHGASVVGQNIQNSKYINSTFYSRYINLSASSKVEEVGSLSIKKLLFLISNWIHCISAIIRFKPTLCYITPTSDGWGFYRDFLLVQSIKLFDVKIVMHFHNKASKQWVERGINRWLLKHFFKNVKIILLGKELYEEKSSFISENDVFFCPNGVPSVNDKILKTNKKIDKTRFLFLSNMMESKGVLILLDACKELYRRGYDFRCDFVGGWKDVTEELFQNRIKKYNLQDKVYAHGPKYGDEKKMFFENADVFVFPTYYHGECFPLVLLEAMDYGLPCLSTVNGAIPSLIDDGLTGFTVPQNDLNALVLKMIWSIENPEKMIELGVFGKEKFESYFTLEQFEKNLTSIFQECIKS</sequence>
<dbReference type="InterPro" id="IPR001296">
    <property type="entry name" value="Glyco_trans_1"/>
</dbReference>
<reference evidence="3" key="1">
    <citation type="submission" date="2016-11" db="EMBL/GenBank/DDBJ databases">
        <authorList>
            <person name="Varghese N."/>
            <person name="Submissions S."/>
        </authorList>
    </citation>
    <scope>NUCLEOTIDE SEQUENCE [LARGE SCALE GENOMIC DNA]</scope>
    <source>
        <strain evidence="3">DSM 19858</strain>
    </source>
</reference>